<sequence length="90" mass="9688">MKTIAVLFASALIASLCLESRANCSNPNDPNGPHVTVGTKIQWGCGLFTCEKNQVWSGLTCAENRCPHPKFAPSYKLSESFPDCCPPPSC</sequence>
<reference evidence="2" key="1">
    <citation type="submission" date="2021-08" db="EMBL/GenBank/DDBJ databases">
        <title>Proteotranscriptomics reveals the secretory dynamics of teratocytes, master regulators of parasitization by the endoparasitoid wasp Cotesia flavipes.</title>
        <authorList>
            <person name="Pinto C.G."/>
            <person name="Walker A.A."/>
            <person name="Robinson S."/>
            <person name="King G.F."/>
            <person name="Rossi G.D."/>
        </authorList>
    </citation>
    <scope>NUCLEOTIDE SEQUENCE</scope>
</reference>
<proteinExistence type="evidence at transcript level"/>
<evidence type="ECO:0000256" key="1">
    <source>
        <dbReference type="SAM" id="SignalP"/>
    </source>
</evidence>
<accession>A0A8K1YTU2</accession>
<dbReference type="AlphaFoldDB" id="A0A8K1YTU2"/>
<evidence type="ECO:0000313" key="2">
    <source>
        <dbReference type="EMBL" id="UEP64316.1"/>
    </source>
</evidence>
<organism evidence="2">
    <name type="scientific">Cotesia flavipes</name>
    <name type="common">Parasitic wasp</name>
    <name type="synonym">Apanteles flavipes</name>
    <dbReference type="NCBI Taxonomy" id="89805"/>
    <lineage>
        <taxon>Eukaryota</taxon>
        <taxon>Metazoa</taxon>
        <taxon>Ecdysozoa</taxon>
        <taxon>Arthropoda</taxon>
        <taxon>Hexapoda</taxon>
        <taxon>Insecta</taxon>
        <taxon>Pterygota</taxon>
        <taxon>Neoptera</taxon>
        <taxon>Endopterygota</taxon>
        <taxon>Hymenoptera</taxon>
        <taxon>Apocrita</taxon>
        <taxon>Ichneumonoidea</taxon>
        <taxon>Braconidae</taxon>
        <taxon>Microgastrinae</taxon>
        <taxon>Cotesia</taxon>
    </lineage>
</organism>
<keyword evidence="1" id="KW-0732">Signal</keyword>
<feature type="signal peptide" evidence="1">
    <location>
        <begin position="1"/>
        <end position="24"/>
    </location>
</feature>
<dbReference type="EMBL" id="MZ746723">
    <property type="protein sequence ID" value="UEP64316.1"/>
    <property type="molecule type" value="mRNA"/>
</dbReference>
<feature type="chain" id="PRO_5035467792" evidence="1">
    <location>
        <begin position="25"/>
        <end position="90"/>
    </location>
</feature>
<protein>
    <submittedName>
        <fullName evidence="2">Teratocyte von Willebrand factor II</fullName>
    </submittedName>
</protein>
<name>A0A8K1YTU2_COTFL</name>